<feature type="domain" description="Type I restriction modification DNA specificity" evidence="4">
    <location>
        <begin position="240"/>
        <end position="409"/>
    </location>
</feature>
<evidence type="ECO:0000313" key="6">
    <source>
        <dbReference type="Proteomes" id="UP001248819"/>
    </source>
</evidence>
<dbReference type="GO" id="GO:0004519">
    <property type="term" value="F:endonuclease activity"/>
    <property type="evidence" value="ECO:0007669"/>
    <property type="project" value="UniProtKB-KW"/>
</dbReference>
<evidence type="ECO:0000256" key="3">
    <source>
        <dbReference type="ARBA" id="ARBA00023125"/>
    </source>
</evidence>
<evidence type="ECO:0000259" key="4">
    <source>
        <dbReference type="Pfam" id="PF01420"/>
    </source>
</evidence>
<evidence type="ECO:0000256" key="2">
    <source>
        <dbReference type="ARBA" id="ARBA00022747"/>
    </source>
</evidence>
<keyword evidence="3" id="KW-0238">DNA-binding</keyword>
<dbReference type="Proteomes" id="UP001248819">
    <property type="component" value="Unassembled WGS sequence"/>
</dbReference>
<evidence type="ECO:0000313" key="5">
    <source>
        <dbReference type="EMBL" id="MDT0651240.1"/>
    </source>
</evidence>
<dbReference type="EC" id="3.1.21.-" evidence="5"/>
<keyword evidence="5" id="KW-0540">Nuclease</keyword>
<dbReference type="RefSeq" id="WP_311485366.1">
    <property type="nucleotide sequence ID" value="NZ_JAVRHP010000092.1"/>
</dbReference>
<comment type="similarity">
    <text evidence="1">Belongs to the type-I restriction system S methylase family.</text>
</comment>
<evidence type="ECO:0000256" key="1">
    <source>
        <dbReference type="ARBA" id="ARBA00010923"/>
    </source>
</evidence>
<dbReference type="EMBL" id="JAVRHP010000092">
    <property type="protein sequence ID" value="MDT0651240.1"/>
    <property type="molecule type" value="Genomic_DNA"/>
</dbReference>
<dbReference type="PANTHER" id="PTHR30408">
    <property type="entry name" value="TYPE-1 RESTRICTION ENZYME ECOKI SPECIFICITY PROTEIN"/>
    <property type="match status" value="1"/>
</dbReference>
<keyword evidence="2" id="KW-0680">Restriction system</keyword>
<dbReference type="InterPro" id="IPR044946">
    <property type="entry name" value="Restrct_endonuc_typeI_TRD_sf"/>
</dbReference>
<accession>A0ABU3CY03</accession>
<keyword evidence="5" id="KW-0255">Endonuclease</keyword>
<sequence>MTETYNKSILVKEGYKETKLGLIPKDWTTPTISEVFDFLKTTSFSRNQLSYDDENNIFYIHYGDIHATFKKPLLDFETEANVPRLNDDVTLPNSVQYLQNGDVIIADASEDYDGVGEAIEIKNLNGKTAISGLHTFALRDIDKKTVPGFRTYIFKNPIVKKALKTIATGSKVYGISKSNTQKFKIVLPTLPEQQKIASILNTWDKAIAAQEKLIAQKQELKKGLMQQLLTGKKRFAGFSEEWEVKTMNDIVKYIGGEAFKSISQVEKGVKWLKIANVGIGSIKWDGNTTFLPSSFIEINPKYVLNEGDIVMALTRPILNNKLKIAAFNKKDGVALLNQRVAKLVSKNKNDLKFIYYLHQMPYFIYSMNAMMAGTDPPNISLKDLSKARVKTPSFDEQKMIVSIIESFDFEINCLVSVKEQIFNQQQGLMQQLLTGKKRVKL</sequence>
<dbReference type="Gene3D" id="3.90.220.20">
    <property type="entry name" value="DNA methylase specificity domains"/>
    <property type="match status" value="2"/>
</dbReference>
<dbReference type="InterPro" id="IPR000055">
    <property type="entry name" value="Restrct_endonuc_typeI_TRD"/>
</dbReference>
<dbReference type="InterPro" id="IPR052021">
    <property type="entry name" value="Type-I_RS_S_subunit"/>
</dbReference>
<name>A0ABU3CY03_9FLAO</name>
<gene>
    <name evidence="5" type="ORF">RM529_13870</name>
</gene>
<dbReference type="Pfam" id="PF01420">
    <property type="entry name" value="Methylase_S"/>
    <property type="match status" value="2"/>
</dbReference>
<dbReference type="CDD" id="cd17259">
    <property type="entry name" value="RMtype1_S_StySKI-TRD2-CR2_like"/>
    <property type="match status" value="1"/>
</dbReference>
<keyword evidence="5" id="KW-0378">Hydrolase</keyword>
<reference evidence="5 6" key="1">
    <citation type="submission" date="2023-09" db="EMBL/GenBank/DDBJ databases">
        <authorList>
            <person name="Rey-Velasco X."/>
        </authorList>
    </citation>
    <scope>NUCLEOTIDE SEQUENCE [LARGE SCALE GENOMIC DNA]</scope>
    <source>
        <strain evidence="5 6">F297</strain>
    </source>
</reference>
<proteinExistence type="inferred from homology"/>
<dbReference type="SUPFAM" id="SSF116734">
    <property type="entry name" value="DNA methylase specificity domain"/>
    <property type="match status" value="2"/>
</dbReference>
<dbReference type="GO" id="GO:0016787">
    <property type="term" value="F:hydrolase activity"/>
    <property type="evidence" value="ECO:0007669"/>
    <property type="project" value="UniProtKB-KW"/>
</dbReference>
<keyword evidence="6" id="KW-1185">Reference proteome</keyword>
<feature type="domain" description="Type I restriction modification DNA specificity" evidence="4">
    <location>
        <begin position="24"/>
        <end position="215"/>
    </location>
</feature>
<organism evidence="5 6">
    <name type="scientific">Autumnicola edwardsiae</name>
    <dbReference type="NCBI Taxonomy" id="3075594"/>
    <lineage>
        <taxon>Bacteria</taxon>
        <taxon>Pseudomonadati</taxon>
        <taxon>Bacteroidota</taxon>
        <taxon>Flavobacteriia</taxon>
        <taxon>Flavobacteriales</taxon>
        <taxon>Flavobacteriaceae</taxon>
        <taxon>Autumnicola</taxon>
    </lineage>
</organism>
<protein>
    <submittedName>
        <fullName evidence="5">Restriction endonuclease subunit S</fullName>
        <ecNumber evidence="5">3.1.21.-</ecNumber>
    </submittedName>
</protein>
<dbReference type="PANTHER" id="PTHR30408:SF12">
    <property type="entry name" value="TYPE I RESTRICTION ENZYME MJAVIII SPECIFICITY SUBUNIT"/>
    <property type="match status" value="1"/>
</dbReference>
<comment type="caution">
    <text evidence="5">The sequence shown here is derived from an EMBL/GenBank/DDBJ whole genome shotgun (WGS) entry which is preliminary data.</text>
</comment>